<organism evidence="2 3">
    <name type="scientific">Orbilia brochopaga</name>
    <dbReference type="NCBI Taxonomy" id="3140254"/>
    <lineage>
        <taxon>Eukaryota</taxon>
        <taxon>Fungi</taxon>
        <taxon>Dikarya</taxon>
        <taxon>Ascomycota</taxon>
        <taxon>Pezizomycotina</taxon>
        <taxon>Orbiliomycetes</taxon>
        <taxon>Orbiliales</taxon>
        <taxon>Orbiliaceae</taxon>
        <taxon>Orbilia</taxon>
    </lineage>
</organism>
<feature type="region of interest" description="Disordered" evidence="1">
    <location>
        <begin position="1"/>
        <end position="26"/>
    </location>
</feature>
<keyword evidence="3" id="KW-1185">Reference proteome</keyword>
<evidence type="ECO:0000313" key="3">
    <source>
        <dbReference type="Proteomes" id="UP001375240"/>
    </source>
</evidence>
<dbReference type="Proteomes" id="UP001375240">
    <property type="component" value="Unassembled WGS sequence"/>
</dbReference>
<dbReference type="AlphaFoldDB" id="A0AAV9U560"/>
<protein>
    <submittedName>
        <fullName evidence="2">Uncharacterized protein</fullName>
    </submittedName>
</protein>
<evidence type="ECO:0000313" key="2">
    <source>
        <dbReference type="EMBL" id="KAK6334116.1"/>
    </source>
</evidence>
<gene>
    <name evidence="2" type="ORF">TWF696_002619</name>
</gene>
<sequence>MSSEDNLPLPVPLIGPPPRDAAQQAEWDRIGKERLEEDTQRLKQYIEAMQADTARHKVNWELQKVLLTAAIAYAGENDVWKTCECQFCIHFRHFNEVNGAEVVRGHFWNDPVYMANCQPLDDASLKKCFCSFCQNLTRNEFGMQKENMAGHSMADYSMAGHGTVTTAKEPVYYPDSLALDARATEPGFSPPPRTPPAQINQIYNPYSDPGDYNYANAGTSAAWYPGGNANEQNSYGYNNAGTYDYNNAYGANNYANNAGYGYNGTYTQEYNQAIQGAPIVDYHGIYGNAPTANNTTGYPAYNSGYIQDPSTGSSSDFYYGNNGSSALAEHQNRDWIDDSAPLPPGLPVPNHRQRHKNKRAYNRHNGGRGGHRQGGQGGHGHGNNGEGQSSNEQGGNNQGGKLQERYNVNTGRNTGQRNERPFRHFPTDSSAFRF</sequence>
<proteinExistence type="predicted"/>
<feature type="compositionally biased region" description="Basic and acidic residues" evidence="1">
    <location>
        <begin position="417"/>
        <end position="426"/>
    </location>
</feature>
<feature type="region of interest" description="Disordered" evidence="1">
    <location>
        <begin position="335"/>
        <end position="434"/>
    </location>
</feature>
<dbReference type="EMBL" id="JAVHNQ010000013">
    <property type="protein sequence ID" value="KAK6334116.1"/>
    <property type="molecule type" value="Genomic_DNA"/>
</dbReference>
<feature type="compositionally biased region" description="Gly residues" evidence="1">
    <location>
        <begin position="372"/>
        <end position="385"/>
    </location>
</feature>
<accession>A0AAV9U560</accession>
<feature type="compositionally biased region" description="Polar residues" evidence="1">
    <location>
        <begin position="406"/>
        <end position="416"/>
    </location>
</feature>
<feature type="compositionally biased region" description="Pro residues" evidence="1">
    <location>
        <begin position="9"/>
        <end position="19"/>
    </location>
</feature>
<evidence type="ECO:0000256" key="1">
    <source>
        <dbReference type="SAM" id="MobiDB-lite"/>
    </source>
</evidence>
<comment type="caution">
    <text evidence="2">The sequence shown here is derived from an EMBL/GenBank/DDBJ whole genome shotgun (WGS) entry which is preliminary data.</text>
</comment>
<feature type="compositionally biased region" description="Basic residues" evidence="1">
    <location>
        <begin position="351"/>
        <end position="371"/>
    </location>
</feature>
<feature type="compositionally biased region" description="Low complexity" evidence="1">
    <location>
        <begin position="386"/>
        <end position="395"/>
    </location>
</feature>
<reference evidence="2 3" key="1">
    <citation type="submission" date="2019-10" db="EMBL/GenBank/DDBJ databases">
        <authorList>
            <person name="Palmer J.M."/>
        </authorList>
    </citation>
    <scope>NUCLEOTIDE SEQUENCE [LARGE SCALE GENOMIC DNA]</scope>
    <source>
        <strain evidence="2 3">TWF696</strain>
    </source>
</reference>
<name>A0AAV9U560_9PEZI</name>